<accession>A0A7J7K579</accession>
<dbReference type="AlphaFoldDB" id="A0A7J7K579"/>
<protein>
    <submittedName>
        <fullName evidence="1">Uncharacterized protein</fullName>
    </submittedName>
</protein>
<evidence type="ECO:0000313" key="2">
    <source>
        <dbReference type="Proteomes" id="UP000593567"/>
    </source>
</evidence>
<gene>
    <name evidence="1" type="ORF">EB796_008345</name>
</gene>
<dbReference type="Proteomes" id="UP000593567">
    <property type="component" value="Unassembled WGS sequence"/>
</dbReference>
<evidence type="ECO:0000313" key="1">
    <source>
        <dbReference type="EMBL" id="KAF6033343.1"/>
    </source>
</evidence>
<proteinExistence type="predicted"/>
<comment type="caution">
    <text evidence="1">The sequence shown here is derived from an EMBL/GenBank/DDBJ whole genome shotgun (WGS) entry which is preliminary data.</text>
</comment>
<keyword evidence="2" id="KW-1185">Reference proteome</keyword>
<dbReference type="EMBL" id="VXIV02001376">
    <property type="protein sequence ID" value="KAF6033343.1"/>
    <property type="molecule type" value="Genomic_DNA"/>
</dbReference>
<organism evidence="1 2">
    <name type="scientific">Bugula neritina</name>
    <name type="common">Brown bryozoan</name>
    <name type="synonym">Sertularia neritina</name>
    <dbReference type="NCBI Taxonomy" id="10212"/>
    <lineage>
        <taxon>Eukaryota</taxon>
        <taxon>Metazoa</taxon>
        <taxon>Spiralia</taxon>
        <taxon>Lophotrochozoa</taxon>
        <taxon>Bryozoa</taxon>
        <taxon>Gymnolaemata</taxon>
        <taxon>Cheilostomatida</taxon>
        <taxon>Flustrina</taxon>
        <taxon>Buguloidea</taxon>
        <taxon>Bugulidae</taxon>
        <taxon>Bugula</taxon>
    </lineage>
</organism>
<name>A0A7J7K579_BUGNE</name>
<reference evidence="1" key="1">
    <citation type="submission" date="2020-06" db="EMBL/GenBank/DDBJ databases">
        <title>Draft genome of Bugula neritina, a colonial animal packing powerful symbionts and potential medicines.</title>
        <authorList>
            <person name="Rayko M."/>
        </authorList>
    </citation>
    <scope>NUCLEOTIDE SEQUENCE [LARGE SCALE GENOMIC DNA]</scope>
    <source>
        <strain evidence="1">Kwan_BN1</strain>
    </source>
</reference>
<sequence>MNIFSCLSSCGASSRVVMCPHLPQCGSRIFPCQAPETGVIGNPMTHAQEVVKMESLYQALRKGGEFVLAYQQNLLLVLHVKESLNRSGIVIHQ</sequence>